<dbReference type="InterPro" id="IPR002881">
    <property type="entry name" value="DUF58"/>
</dbReference>
<evidence type="ECO:0000313" key="3">
    <source>
        <dbReference type="Proteomes" id="UP000824988"/>
    </source>
</evidence>
<reference evidence="2" key="1">
    <citation type="submission" date="2019-06" db="EMBL/GenBank/DDBJ databases">
        <title>Complete genome sequence of Methylogaea oryzae strain JCM16910.</title>
        <authorList>
            <person name="Asakawa S."/>
        </authorList>
    </citation>
    <scope>NUCLEOTIDE SEQUENCE</scope>
    <source>
        <strain evidence="2">E10</strain>
    </source>
</reference>
<proteinExistence type="predicted"/>
<keyword evidence="3" id="KW-1185">Reference proteome</keyword>
<accession>A0A8D4VR15</accession>
<dbReference type="PANTHER" id="PTHR33608:SF6">
    <property type="entry name" value="BLL2464 PROTEIN"/>
    <property type="match status" value="1"/>
</dbReference>
<protein>
    <submittedName>
        <fullName evidence="2">DUF58 domain-containing protein</fullName>
    </submittedName>
</protein>
<dbReference type="RefSeq" id="WP_221047574.1">
    <property type="nucleotide sequence ID" value="NZ_AP019782.1"/>
</dbReference>
<dbReference type="Proteomes" id="UP000824988">
    <property type="component" value="Chromosome"/>
</dbReference>
<evidence type="ECO:0000313" key="2">
    <source>
        <dbReference type="EMBL" id="BBL72468.1"/>
    </source>
</evidence>
<dbReference type="EMBL" id="AP019782">
    <property type="protein sequence ID" value="BBL72468.1"/>
    <property type="molecule type" value="Genomic_DNA"/>
</dbReference>
<gene>
    <name evidence="2" type="ORF">MoryE10_30740</name>
</gene>
<dbReference type="Pfam" id="PF01882">
    <property type="entry name" value="DUF58"/>
    <property type="match status" value="1"/>
</dbReference>
<dbReference type="PANTHER" id="PTHR33608">
    <property type="entry name" value="BLL2464 PROTEIN"/>
    <property type="match status" value="1"/>
</dbReference>
<dbReference type="KEGG" id="moz:MoryE10_30740"/>
<dbReference type="AlphaFoldDB" id="A0A8D4VR15"/>
<name>A0A8D4VR15_9GAMM</name>
<feature type="domain" description="DUF58" evidence="1">
    <location>
        <begin position="58"/>
        <end position="248"/>
    </location>
</feature>
<sequence length="280" mass="31765">MIPEFHYRLDWRSPSARPGHHRSNQFGGGHEFCGHAPLVNNPDPRNLDVRATLHDPFGQLMVRIYRQRSTVPVYVVADLSASLGFRGVADKMALLSAFSASAAYSAYRTGDPFGFIACDETVRSDLTLPLRWHKAAAPDLSQRLGAFVPRGKSADGLHRAALHLGKQRALVFLVSDFHFPLERAADLLGSLIRHDVVPVVLWDSAEYQRLPHWGLVDVEDPETGEKRRLLMRPGLRKKFLSAFTQRREDLIRLCSRYGREPFFLVDRYVADDLTEYFLRG</sequence>
<evidence type="ECO:0000259" key="1">
    <source>
        <dbReference type="Pfam" id="PF01882"/>
    </source>
</evidence>
<organism evidence="2 3">
    <name type="scientific">Methylogaea oryzae</name>
    <dbReference type="NCBI Taxonomy" id="1295382"/>
    <lineage>
        <taxon>Bacteria</taxon>
        <taxon>Pseudomonadati</taxon>
        <taxon>Pseudomonadota</taxon>
        <taxon>Gammaproteobacteria</taxon>
        <taxon>Methylococcales</taxon>
        <taxon>Methylococcaceae</taxon>
        <taxon>Methylogaea</taxon>
    </lineage>
</organism>